<proteinExistence type="predicted"/>
<name>A0AAV2EA79_9ROSI</name>
<feature type="compositionally biased region" description="Basic and acidic residues" evidence="1">
    <location>
        <begin position="40"/>
        <end position="49"/>
    </location>
</feature>
<keyword evidence="3" id="KW-1185">Reference proteome</keyword>
<dbReference type="Proteomes" id="UP001497516">
    <property type="component" value="Chromosome 4"/>
</dbReference>
<gene>
    <name evidence="2" type="ORF">LTRI10_LOCUS23935</name>
</gene>
<feature type="region of interest" description="Disordered" evidence="1">
    <location>
        <begin position="1"/>
        <end position="82"/>
    </location>
</feature>
<sequence length="111" mass="12110">MVTDSPRQEHPIVGLDDAREESLPDMPTMHADHDDVDEPDVGHHEETETKGNGSLPASASISEAADPPLRRGARNRRPPPHLVNLYDTELAGTSVEASAVHYPISNQVSYH</sequence>
<feature type="compositionally biased region" description="Polar residues" evidence="1">
    <location>
        <begin position="50"/>
        <end position="61"/>
    </location>
</feature>
<feature type="compositionally biased region" description="Basic and acidic residues" evidence="1">
    <location>
        <begin position="1"/>
        <end position="22"/>
    </location>
</feature>
<evidence type="ECO:0000256" key="1">
    <source>
        <dbReference type="SAM" id="MobiDB-lite"/>
    </source>
</evidence>
<organism evidence="2 3">
    <name type="scientific">Linum trigynum</name>
    <dbReference type="NCBI Taxonomy" id="586398"/>
    <lineage>
        <taxon>Eukaryota</taxon>
        <taxon>Viridiplantae</taxon>
        <taxon>Streptophyta</taxon>
        <taxon>Embryophyta</taxon>
        <taxon>Tracheophyta</taxon>
        <taxon>Spermatophyta</taxon>
        <taxon>Magnoliopsida</taxon>
        <taxon>eudicotyledons</taxon>
        <taxon>Gunneridae</taxon>
        <taxon>Pentapetalae</taxon>
        <taxon>rosids</taxon>
        <taxon>fabids</taxon>
        <taxon>Malpighiales</taxon>
        <taxon>Linaceae</taxon>
        <taxon>Linum</taxon>
    </lineage>
</organism>
<evidence type="ECO:0000313" key="2">
    <source>
        <dbReference type="EMBL" id="CAL1382618.1"/>
    </source>
</evidence>
<accession>A0AAV2EA79</accession>
<dbReference type="AlphaFoldDB" id="A0AAV2EA79"/>
<reference evidence="2 3" key="1">
    <citation type="submission" date="2024-04" db="EMBL/GenBank/DDBJ databases">
        <authorList>
            <person name="Fracassetti M."/>
        </authorList>
    </citation>
    <scope>NUCLEOTIDE SEQUENCE [LARGE SCALE GENOMIC DNA]</scope>
</reference>
<dbReference type="EMBL" id="OZ034817">
    <property type="protein sequence ID" value="CAL1382618.1"/>
    <property type="molecule type" value="Genomic_DNA"/>
</dbReference>
<protein>
    <submittedName>
        <fullName evidence="2">Uncharacterized protein</fullName>
    </submittedName>
</protein>
<evidence type="ECO:0000313" key="3">
    <source>
        <dbReference type="Proteomes" id="UP001497516"/>
    </source>
</evidence>